<keyword evidence="12" id="KW-1185">Reference proteome</keyword>
<reference evidence="11" key="1">
    <citation type="submission" date="2021-01" db="EMBL/GenBank/DDBJ databases">
        <title>Rhizobium sp. strain KVB221 16S ribosomal RNA gene Genome sequencing and assembly.</title>
        <authorList>
            <person name="Kang M."/>
        </authorList>
    </citation>
    <scope>NUCLEOTIDE SEQUENCE</scope>
    <source>
        <strain evidence="11">KVB221</strain>
    </source>
</reference>
<evidence type="ECO:0000256" key="2">
    <source>
        <dbReference type="ARBA" id="ARBA00022475"/>
    </source>
</evidence>
<keyword evidence="3 9" id="KW-0812">Transmembrane</keyword>
<evidence type="ECO:0000256" key="4">
    <source>
        <dbReference type="ARBA" id="ARBA00022741"/>
    </source>
</evidence>
<evidence type="ECO:0000256" key="5">
    <source>
        <dbReference type="ARBA" id="ARBA00022840"/>
    </source>
</evidence>
<keyword evidence="2" id="KW-1003">Cell membrane</keyword>
<evidence type="ECO:0000313" key="11">
    <source>
        <dbReference type="EMBL" id="MBL0373280.1"/>
    </source>
</evidence>
<evidence type="ECO:0000256" key="9">
    <source>
        <dbReference type="SAM" id="Phobius"/>
    </source>
</evidence>
<proteinExistence type="predicted"/>
<keyword evidence="7 9" id="KW-0472">Membrane</keyword>
<dbReference type="InterPro" id="IPR003856">
    <property type="entry name" value="LPS_length_determ_N"/>
</dbReference>
<protein>
    <recommendedName>
        <fullName evidence="10">Polysaccharide chain length determinant N-terminal domain-containing protein</fullName>
    </recommendedName>
</protein>
<dbReference type="Proteomes" id="UP000633219">
    <property type="component" value="Unassembled WGS sequence"/>
</dbReference>
<feature type="coiled-coil region" evidence="8">
    <location>
        <begin position="377"/>
        <end position="428"/>
    </location>
</feature>
<comment type="caution">
    <text evidence="11">The sequence shown here is derived from an EMBL/GenBank/DDBJ whole genome shotgun (WGS) entry which is preliminary data.</text>
</comment>
<evidence type="ECO:0000256" key="3">
    <source>
        <dbReference type="ARBA" id="ARBA00022692"/>
    </source>
</evidence>
<evidence type="ECO:0000256" key="1">
    <source>
        <dbReference type="ARBA" id="ARBA00004651"/>
    </source>
</evidence>
<dbReference type="CDD" id="cd05387">
    <property type="entry name" value="BY-kinase"/>
    <property type="match status" value="1"/>
</dbReference>
<comment type="subcellular location">
    <subcellularLocation>
        <location evidence="1">Cell membrane</location>
        <topology evidence="1">Multi-pass membrane protein</topology>
    </subcellularLocation>
</comment>
<dbReference type="InterPro" id="IPR050445">
    <property type="entry name" value="Bact_polysacc_biosynth/exp"/>
</dbReference>
<evidence type="ECO:0000313" key="12">
    <source>
        <dbReference type="Proteomes" id="UP000633219"/>
    </source>
</evidence>
<evidence type="ECO:0000256" key="8">
    <source>
        <dbReference type="SAM" id="Coils"/>
    </source>
</evidence>
<name>A0A937CLK2_9HYPH</name>
<feature type="domain" description="Polysaccharide chain length determinant N-terminal" evidence="10">
    <location>
        <begin position="33"/>
        <end position="119"/>
    </location>
</feature>
<dbReference type="PANTHER" id="PTHR32309">
    <property type="entry name" value="TYROSINE-PROTEIN KINASE"/>
    <property type="match status" value="1"/>
</dbReference>
<feature type="transmembrane region" description="Helical" evidence="9">
    <location>
        <begin position="469"/>
        <end position="489"/>
    </location>
</feature>
<keyword evidence="4" id="KW-0547">Nucleotide-binding</keyword>
<dbReference type="GO" id="GO:0005886">
    <property type="term" value="C:plasma membrane"/>
    <property type="evidence" value="ECO:0007669"/>
    <property type="project" value="UniProtKB-SubCell"/>
</dbReference>
<dbReference type="Gene3D" id="3.40.50.300">
    <property type="entry name" value="P-loop containing nucleotide triphosphate hydrolases"/>
    <property type="match status" value="1"/>
</dbReference>
<accession>A0A937CLK2</accession>
<dbReference type="Pfam" id="PF02706">
    <property type="entry name" value="Wzz"/>
    <property type="match status" value="1"/>
</dbReference>
<dbReference type="InterPro" id="IPR005702">
    <property type="entry name" value="Wzc-like_C"/>
</dbReference>
<keyword evidence="8" id="KW-0175">Coiled coil</keyword>
<sequence>MLTTERAVDAFTMRSQHSAGTPHAGRSLKTYGLSELFQLVWRYKRFLAAFVAAGTLLSIIITMLTPEVYTATSAIVFDRNDTRPYEAVVEAQKQERDKSAMETELDVIRSRVFVGIVVDAMKLVDDPYYNSYLPAADMENGNWLRSSIQAVWRVFRGKSAAGSEAPTTTRIISESAQRDKAISTLLSTFSVDRKGDSLAMSIRVDQANPVQAAAIANAVAQYYVSWTSGLKEAATKDTVKYLRKQAEDLAISITRREREIASFTATSDLTFDPKDDLLRARMEQLNEQFVLARVDEAGAWAKVNEAQQRLKALGQDGAGKVFTSELLTSLRTEEARLQRLRGQLTSKFGINHPLVVDADAELASNKAMIADEAGRILKELENSAEIATVRVKNFEHEVSLLQDRIKSRNLAEIKRRELERDLLSEQKRYDAVLLRLSTLDPDQEEVKATAMVSSFAEVPVQPSFPQPTFLIAAGILGSAILAVILMIVLDAIDDRIHRPEAASELLNRPNLVHLPDYRKGSVPVSDPYRQLLRDPGSSFANAMRSLCLAWRTIDSSAGGKIVMFVSSSQGDGKTTLSLSMATVAKLNGLRAAVIDLNPQPGGAADLCGVRTLPDGVLGRYLDGKGELRDVVATSSLHPFLDVIASRAAMQDYERLFAVLRDRYDLVVVDTPSIETADDAIWLSAQVDSIFIIVAAGKTHGQALTELAQRLNLNHALLIGSILNFYGKPKARRARFGPINSKEIFAGIKAPIERRLETFRRGKSKV</sequence>
<dbReference type="RefSeq" id="WP_201659459.1">
    <property type="nucleotide sequence ID" value="NZ_JAEQNC010000007.1"/>
</dbReference>
<evidence type="ECO:0000256" key="7">
    <source>
        <dbReference type="ARBA" id="ARBA00023136"/>
    </source>
</evidence>
<dbReference type="SUPFAM" id="SSF52540">
    <property type="entry name" value="P-loop containing nucleoside triphosphate hydrolases"/>
    <property type="match status" value="1"/>
</dbReference>
<dbReference type="PANTHER" id="PTHR32309:SF31">
    <property type="entry name" value="CAPSULAR EXOPOLYSACCHARIDE FAMILY"/>
    <property type="match status" value="1"/>
</dbReference>
<feature type="transmembrane region" description="Helical" evidence="9">
    <location>
        <begin position="46"/>
        <end position="64"/>
    </location>
</feature>
<evidence type="ECO:0000259" key="10">
    <source>
        <dbReference type="Pfam" id="PF02706"/>
    </source>
</evidence>
<gene>
    <name evidence="11" type="ORF">JJB09_14680</name>
</gene>
<keyword evidence="5" id="KW-0067">ATP-binding</keyword>
<keyword evidence="6 9" id="KW-1133">Transmembrane helix</keyword>
<organism evidence="11 12">
    <name type="scientific">Rhizobium setariae</name>
    <dbReference type="NCBI Taxonomy" id="2801340"/>
    <lineage>
        <taxon>Bacteria</taxon>
        <taxon>Pseudomonadati</taxon>
        <taxon>Pseudomonadota</taxon>
        <taxon>Alphaproteobacteria</taxon>
        <taxon>Hyphomicrobiales</taxon>
        <taxon>Rhizobiaceae</taxon>
        <taxon>Rhizobium/Agrobacterium group</taxon>
        <taxon>Rhizobium</taxon>
    </lineage>
</organism>
<dbReference type="InterPro" id="IPR027417">
    <property type="entry name" value="P-loop_NTPase"/>
</dbReference>
<evidence type="ECO:0000256" key="6">
    <source>
        <dbReference type="ARBA" id="ARBA00022989"/>
    </source>
</evidence>
<dbReference type="AlphaFoldDB" id="A0A937CLK2"/>
<dbReference type="EMBL" id="JAEQNC010000007">
    <property type="protein sequence ID" value="MBL0373280.1"/>
    <property type="molecule type" value="Genomic_DNA"/>
</dbReference>